<evidence type="ECO:0000256" key="4">
    <source>
        <dbReference type="SAM" id="MobiDB-lite"/>
    </source>
</evidence>
<dbReference type="AlphaFoldDB" id="A0A6B0RV96"/>
<accession>A0A6B0RV96</accession>
<dbReference type="PANTHER" id="PTHR13015">
    <property type="entry name" value="PROTEIN AD-016-RELATED"/>
    <property type="match status" value="1"/>
</dbReference>
<gene>
    <name evidence="5" type="ORF">E5288_WYG019657</name>
</gene>
<protein>
    <recommendedName>
        <fullName evidence="2">WASH complex subunit 3</fullName>
    </recommendedName>
    <alternativeName>
        <fullName evidence="3">Coiled-coil domain-containing protein 53</fullName>
    </alternativeName>
</protein>
<dbReference type="EMBL" id="VBQZ03000076">
    <property type="protein sequence ID" value="MXQ91944.1"/>
    <property type="molecule type" value="Genomic_DNA"/>
</dbReference>
<dbReference type="InterPro" id="IPR019309">
    <property type="entry name" value="WASHC3"/>
</dbReference>
<dbReference type="GO" id="GO:0006887">
    <property type="term" value="P:exocytosis"/>
    <property type="evidence" value="ECO:0007669"/>
    <property type="project" value="TreeGrafter"/>
</dbReference>
<dbReference type="PANTHER" id="PTHR13015:SF0">
    <property type="entry name" value="WASH COMPLEX SUBUNIT 3"/>
    <property type="match status" value="1"/>
</dbReference>
<dbReference type="GO" id="GO:0071203">
    <property type="term" value="C:WASH complex"/>
    <property type="evidence" value="ECO:0007669"/>
    <property type="project" value="InterPro"/>
</dbReference>
<evidence type="ECO:0000313" key="5">
    <source>
        <dbReference type="EMBL" id="MXQ91944.1"/>
    </source>
</evidence>
<comment type="caution">
    <text evidence="5">The sequence shown here is derived from an EMBL/GenBank/DDBJ whole genome shotgun (WGS) entry which is preliminary data.</text>
</comment>
<dbReference type="Pfam" id="PF10152">
    <property type="entry name" value="CCDC53"/>
    <property type="match status" value="1"/>
</dbReference>
<dbReference type="GO" id="GO:0030041">
    <property type="term" value="P:actin filament polymerization"/>
    <property type="evidence" value="ECO:0007669"/>
    <property type="project" value="TreeGrafter"/>
</dbReference>
<feature type="compositionally biased region" description="Basic and acidic residues" evidence="4">
    <location>
        <begin position="97"/>
        <end position="115"/>
    </location>
</feature>
<evidence type="ECO:0000256" key="2">
    <source>
        <dbReference type="ARBA" id="ARBA00013578"/>
    </source>
</evidence>
<name>A0A6B0RV96_9CETA</name>
<dbReference type="Proteomes" id="UP000322234">
    <property type="component" value="Unassembled WGS sequence"/>
</dbReference>
<comment type="similarity">
    <text evidence="1">Belongs to the CCDC53 family.</text>
</comment>
<keyword evidence="6" id="KW-1185">Reference proteome</keyword>
<evidence type="ECO:0000256" key="1">
    <source>
        <dbReference type="ARBA" id="ARBA00006290"/>
    </source>
</evidence>
<reference evidence="5" key="1">
    <citation type="submission" date="2019-10" db="EMBL/GenBank/DDBJ databases">
        <title>The sequence and de novo assembly of the wild yak genome.</title>
        <authorList>
            <person name="Liu Y."/>
        </authorList>
    </citation>
    <scope>NUCLEOTIDE SEQUENCE [LARGE SCALE GENOMIC DNA]</scope>
    <source>
        <tissue evidence="5">Blood</tissue>
    </source>
</reference>
<organism evidence="5 6">
    <name type="scientific">Bos mutus</name>
    <name type="common">wild yak</name>
    <dbReference type="NCBI Taxonomy" id="72004"/>
    <lineage>
        <taxon>Eukaryota</taxon>
        <taxon>Metazoa</taxon>
        <taxon>Chordata</taxon>
        <taxon>Craniata</taxon>
        <taxon>Vertebrata</taxon>
        <taxon>Euteleostomi</taxon>
        <taxon>Mammalia</taxon>
        <taxon>Eutheria</taxon>
        <taxon>Laurasiatheria</taxon>
        <taxon>Artiodactyla</taxon>
        <taxon>Ruminantia</taxon>
        <taxon>Pecora</taxon>
        <taxon>Bovidae</taxon>
        <taxon>Bovinae</taxon>
        <taxon>Bos</taxon>
    </lineage>
</organism>
<evidence type="ECO:0000256" key="3">
    <source>
        <dbReference type="ARBA" id="ARBA00030721"/>
    </source>
</evidence>
<proteinExistence type="inferred from homology"/>
<sequence length="126" mass="13629">MKESALLSLSGPLIIREQGTRINFTIAQGLAQDGAHVVVSGRKQQKVNWAVAALQREGLGMTAKDPGYARYLKMLQVGVPVMAIRNKMVSEGLDPDFPERPDDPVPDGEGEKNTEESSDGESSFSD</sequence>
<feature type="region of interest" description="Disordered" evidence="4">
    <location>
        <begin position="90"/>
        <end position="126"/>
    </location>
</feature>
<evidence type="ECO:0000313" key="6">
    <source>
        <dbReference type="Proteomes" id="UP000322234"/>
    </source>
</evidence>